<feature type="transmembrane region" description="Helical" evidence="1">
    <location>
        <begin position="139"/>
        <end position="159"/>
    </location>
</feature>
<reference evidence="2 3" key="1">
    <citation type="journal article" date="2016" name="Genome Announc.">
        <title>Complete Genome and Plasmid Sequences for Rhodococcus fascians D188 and Draft Sequences for Rhodococcus Isolates PBTS 1 and PBTS 2.</title>
        <authorList>
            <person name="Stamler R.A."/>
            <person name="Vereecke D."/>
            <person name="Zhang Y."/>
            <person name="Schilkey F."/>
            <person name="Devitt N."/>
            <person name="Randall J.J."/>
        </authorList>
    </citation>
    <scope>NUCLEOTIDE SEQUENCE [LARGE SCALE GENOMIC DNA]</scope>
    <source>
        <strain evidence="2 3">PBTS2</strain>
    </source>
</reference>
<protein>
    <recommendedName>
        <fullName evidence="4">DUF1275 domain-containing protein</fullName>
    </recommendedName>
</protein>
<dbReference type="InterPro" id="IPR010699">
    <property type="entry name" value="DUF1275"/>
</dbReference>
<reference evidence="3" key="2">
    <citation type="submission" date="2016-04" db="EMBL/GenBank/DDBJ databases">
        <title>Complete Genome and Plasmid Sequences for Rhodococcus fascians D188 and Draft Sequences for Rhodococcus spp. Isolates PBTS 1 and PBTS 2.</title>
        <authorList>
            <person name="Stamer R."/>
            <person name="Vereecke D."/>
            <person name="Zhang Y."/>
            <person name="Schilkey F."/>
            <person name="Devitt N."/>
            <person name="Randall J."/>
        </authorList>
    </citation>
    <scope>NUCLEOTIDE SEQUENCE [LARGE SCALE GENOMIC DNA]</scope>
    <source>
        <strain evidence="3">PBTS2</strain>
    </source>
</reference>
<feature type="transmembrane region" description="Helical" evidence="1">
    <location>
        <begin position="30"/>
        <end position="53"/>
    </location>
</feature>
<dbReference type="Pfam" id="PF06912">
    <property type="entry name" value="DUF1275"/>
    <property type="match status" value="1"/>
</dbReference>
<proteinExistence type="predicted"/>
<feature type="transmembrane region" description="Helical" evidence="1">
    <location>
        <begin position="113"/>
        <end position="133"/>
    </location>
</feature>
<dbReference type="PANTHER" id="PTHR37314:SF4">
    <property type="entry name" value="UPF0700 TRANSMEMBRANE PROTEIN YOAK"/>
    <property type="match status" value="1"/>
</dbReference>
<dbReference type="Proteomes" id="UP000076038">
    <property type="component" value="Chromosome"/>
</dbReference>
<feature type="transmembrane region" description="Helical" evidence="1">
    <location>
        <begin position="221"/>
        <end position="241"/>
    </location>
</feature>
<dbReference type="AlphaFoldDB" id="A0A143QMM3"/>
<name>A0A143QMM3_RHOFA</name>
<keyword evidence="1" id="KW-1133">Transmembrane helix</keyword>
<organism evidence="2 3">
    <name type="scientific">Rhodococcoides fascians</name>
    <name type="common">Rhodococcus fascians</name>
    <dbReference type="NCBI Taxonomy" id="1828"/>
    <lineage>
        <taxon>Bacteria</taxon>
        <taxon>Bacillati</taxon>
        <taxon>Actinomycetota</taxon>
        <taxon>Actinomycetes</taxon>
        <taxon>Mycobacteriales</taxon>
        <taxon>Nocardiaceae</taxon>
        <taxon>Rhodococcoides</taxon>
    </lineage>
</organism>
<accession>A0A143QMM3</accession>
<gene>
    <name evidence="2" type="ORF">A3Q41_02423</name>
</gene>
<evidence type="ECO:0008006" key="4">
    <source>
        <dbReference type="Google" id="ProtNLM"/>
    </source>
</evidence>
<dbReference type="EMBL" id="CP015220">
    <property type="protein sequence ID" value="AMY23722.1"/>
    <property type="molecule type" value="Genomic_DNA"/>
</dbReference>
<sequence length="246" mass="25094">MSVDESVSAAEHSESPSVGQRIDKAVNGHLRLWSMMVLTTVTGMLDAVGYLGLDRIFTGNMTGNIVILGMGVAGEDGLPIVGPLVALFAFVLGAALAGVTLRSAAPGWNIRVTAIFAVGTLALLAAGVTLLVVDVQGNSPLGIAIASVIAVDMGAQALAARFLAVKDMTTVVVTSTITSLAGESFVGQGPGRLFNRRLWAILVLFVGAVIGALLLRVDIAIPVLLGAALTAAVAALGHWAWDRASG</sequence>
<dbReference type="RefSeq" id="WP_228139351.1">
    <property type="nucleotide sequence ID" value="NZ_CP015220.1"/>
</dbReference>
<evidence type="ECO:0000256" key="1">
    <source>
        <dbReference type="SAM" id="Phobius"/>
    </source>
</evidence>
<feature type="transmembrane region" description="Helical" evidence="1">
    <location>
        <begin position="80"/>
        <end position="101"/>
    </location>
</feature>
<keyword evidence="1" id="KW-0812">Transmembrane</keyword>
<keyword evidence="1" id="KW-0472">Membrane</keyword>
<evidence type="ECO:0000313" key="2">
    <source>
        <dbReference type="EMBL" id="AMY23722.1"/>
    </source>
</evidence>
<dbReference type="KEGG" id="rhs:A3Q41_02423"/>
<feature type="transmembrane region" description="Helical" evidence="1">
    <location>
        <begin position="198"/>
        <end position="215"/>
    </location>
</feature>
<evidence type="ECO:0000313" key="3">
    <source>
        <dbReference type="Proteomes" id="UP000076038"/>
    </source>
</evidence>
<dbReference type="PANTHER" id="PTHR37314">
    <property type="entry name" value="SLR0142 PROTEIN"/>
    <property type="match status" value="1"/>
</dbReference>
<keyword evidence="3" id="KW-1185">Reference proteome</keyword>
<dbReference type="PATRIC" id="fig|1653479.3.peg.2453"/>